<dbReference type="STRING" id="623281.SAMN05421747_111105"/>
<proteinExistence type="predicted"/>
<dbReference type="RefSeq" id="WP_090973939.1">
    <property type="nucleotide sequence ID" value="NZ_FOLL01000011.1"/>
</dbReference>
<evidence type="ECO:0000313" key="1">
    <source>
        <dbReference type="EMBL" id="SFC45564.1"/>
    </source>
</evidence>
<dbReference type="Proteomes" id="UP000199577">
    <property type="component" value="Unassembled WGS sequence"/>
</dbReference>
<name>A0A1I1JAI5_9SPHI</name>
<dbReference type="EMBL" id="FOLL01000011">
    <property type="protein sequence ID" value="SFC45564.1"/>
    <property type="molecule type" value="Genomic_DNA"/>
</dbReference>
<organism evidence="1 2">
    <name type="scientific">Parapedobacter composti</name>
    <dbReference type="NCBI Taxonomy" id="623281"/>
    <lineage>
        <taxon>Bacteria</taxon>
        <taxon>Pseudomonadati</taxon>
        <taxon>Bacteroidota</taxon>
        <taxon>Sphingobacteriia</taxon>
        <taxon>Sphingobacteriales</taxon>
        <taxon>Sphingobacteriaceae</taxon>
        <taxon>Parapedobacter</taxon>
    </lineage>
</organism>
<keyword evidence="2" id="KW-1185">Reference proteome</keyword>
<gene>
    <name evidence="1" type="ORF">SAMN05421747_111105</name>
</gene>
<dbReference type="OrthoDB" id="799057at2"/>
<reference evidence="1 2" key="1">
    <citation type="submission" date="2016-10" db="EMBL/GenBank/DDBJ databases">
        <authorList>
            <person name="de Groot N.N."/>
        </authorList>
    </citation>
    <scope>NUCLEOTIDE SEQUENCE [LARGE SCALE GENOMIC DNA]</scope>
    <source>
        <strain evidence="1 2">DSM 22900</strain>
    </source>
</reference>
<accession>A0A1I1JAI5</accession>
<protein>
    <submittedName>
        <fullName evidence="1">Uncharacterized protein</fullName>
    </submittedName>
</protein>
<dbReference type="AlphaFoldDB" id="A0A1I1JAI5"/>
<evidence type="ECO:0000313" key="2">
    <source>
        <dbReference type="Proteomes" id="UP000199577"/>
    </source>
</evidence>
<sequence length="64" mass="7613">MTEIYTKKQARGIIRKLEKEHFRLDLDDELFYDSLKSKMDELLRQPNQGSINKIVAYSKAWHTA</sequence>